<feature type="domain" description="Glycosyltransferase 2-like" evidence="1">
    <location>
        <begin position="6"/>
        <end position="130"/>
    </location>
</feature>
<dbReference type="RefSeq" id="WP_116281904.1">
    <property type="nucleotide sequence ID" value="NZ_NBXA01000007.1"/>
</dbReference>
<reference evidence="2 3" key="1">
    <citation type="submission" date="2017-04" db="EMBL/GenBank/DDBJ databases">
        <title>Comparative genome analysis of Subtercola boreus.</title>
        <authorList>
            <person name="Cho Y.-J."/>
            <person name="Cho A."/>
            <person name="Kim O.-S."/>
            <person name="Lee J.-I."/>
        </authorList>
    </citation>
    <scope>NUCLEOTIDE SEQUENCE [LARGE SCALE GENOMIC DNA]</scope>
    <source>
        <strain evidence="2 3">P27444</strain>
    </source>
</reference>
<evidence type="ECO:0000259" key="1">
    <source>
        <dbReference type="Pfam" id="PF00535"/>
    </source>
</evidence>
<sequence length="296" mass="31984">MTSTISCVIPTHNRADYLREALASVGRQTLLPAEVIVVSDTPDAAAEQAVAAFGEASGIPMAFQTYSGAGGASESRNRGAASATGDLLAFLDDDDTWAPGFLAASEAALAGSAATVAVSWISMFKGEQSKLGPAIAPGLTARDVVAVNAGTTGSNMVVERSAFEHSGGFDPELRMKNDTDFFYRFLKAGNTYAVVGERLVNQRKHESGQLTGHSKARADNTVRYLEKHRADLSFADRRKLAFVIHRIRRHSSPKPTQRLYHLAMTAANYSVRQYRIDRANKNDKNFFLIPANESAQ</sequence>
<dbReference type="PANTHER" id="PTHR22916:SF3">
    <property type="entry name" value="UDP-GLCNAC:BETAGAL BETA-1,3-N-ACETYLGLUCOSAMINYLTRANSFERASE-LIKE PROTEIN 1"/>
    <property type="match status" value="1"/>
</dbReference>
<comment type="caution">
    <text evidence="2">The sequence shown here is derived from an EMBL/GenBank/DDBJ whole genome shotgun (WGS) entry which is preliminary data.</text>
</comment>
<gene>
    <name evidence="2" type="ORF">B7R21_03675</name>
</gene>
<dbReference type="Pfam" id="PF00535">
    <property type="entry name" value="Glycos_transf_2"/>
    <property type="match status" value="1"/>
</dbReference>
<organism evidence="2 3">
    <name type="scientific">Subtercola boreus</name>
    <dbReference type="NCBI Taxonomy" id="120213"/>
    <lineage>
        <taxon>Bacteria</taxon>
        <taxon>Bacillati</taxon>
        <taxon>Actinomycetota</taxon>
        <taxon>Actinomycetes</taxon>
        <taxon>Micrococcales</taxon>
        <taxon>Microbacteriaceae</taxon>
        <taxon>Subtercola</taxon>
    </lineage>
</organism>
<proteinExistence type="predicted"/>
<evidence type="ECO:0000313" key="3">
    <source>
        <dbReference type="Proteomes" id="UP000256709"/>
    </source>
</evidence>
<dbReference type="GO" id="GO:0016758">
    <property type="term" value="F:hexosyltransferase activity"/>
    <property type="evidence" value="ECO:0007669"/>
    <property type="project" value="UniProtKB-ARBA"/>
</dbReference>
<name>A0A3E0VYL2_9MICO</name>
<dbReference type="PANTHER" id="PTHR22916">
    <property type="entry name" value="GLYCOSYLTRANSFERASE"/>
    <property type="match status" value="1"/>
</dbReference>
<dbReference type="SUPFAM" id="SSF53448">
    <property type="entry name" value="Nucleotide-diphospho-sugar transferases"/>
    <property type="match status" value="1"/>
</dbReference>
<dbReference type="InterPro" id="IPR029044">
    <property type="entry name" value="Nucleotide-diphossugar_trans"/>
</dbReference>
<dbReference type="Gene3D" id="3.90.550.10">
    <property type="entry name" value="Spore Coat Polysaccharide Biosynthesis Protein SpsA, Chain A"/>
    <property type="match status" value="1"/>
</dbReference>
<dbReference type="CDD" id="cd00761">
    <property type="entry name" value="Glyco_tranf_GTA_type"/>
    <property type="match status" value="1"/>
</dbReference>
<dbReference type="AlphaFoldDB" id="A0A3E0VYL2"/>
<dbReference type="OrthoDB" id="153025at2"/>
<dbReference type="EMBL" id="NBXA01000007">
    <property type="protein sequence ID" value="RFA15142.1"/>
    <property type="molecule type" value="Genomic_DNA"/>
</dbReference>
<evidence type="ECO:0000313" key="2">
    <source>
        <dbReference type="EMBL" id="RFA15142.1"/>
    </source>
</evidence>
<dbReference type="Proteomes" id="UP000256709">
    <property type="component" value="Unassembled WGS sequence"/>
</dbReference>
<protein>
    <recommendedName>
        <fullName evidence="1">Glycosyltransferase 2-like domain-containing protein</fullName>
    </recommendedName>
</protein>
<dbReference type="InterPro" id="IPR001173">
    <property type="entry name" value="Glyco_trans_2-like"/>
</dbReference>
<accession>A0A3E0VYL2</accession>